<name>A0A8J7M3N2_9RHOB</name>
<dbReference type="PROSITE" id="PS50005">
    <property type="entry name" value="TPR"/>
    <property type="match status" value="1"/>
</dbReference>
<dbReference type="Pfam" id="PF08242">
    <property type="entry name" value="Methyltransf_12"/>
    <property type="match status" value="1"/>
</dbReference>
<keyword evidence="1 6" id="KW-0489">Methyltransferase</keyword>
<gene>
    <name evidence="6" type="ORF">H0I76_00745</name>
</gene>
<dbReference type="Gene3D" id="3.40.50.150">
    <property type="entry name" value="Vaccinia Virus protein VP39"/>
    <property type="match status" value="1"/>
</dbReference>
<reference evidence="6" key="1">
    <citation type="submission" date="2020-12" db="EMBL/GenBank/DDBJ databases">
        <title>Bacterial taxonomy.</title>
        <authorList>
            <person name="Pan X."/>
        </authorList>
    </citation>
    <scope>NUCLEOTIDE SEQUENCE</scope>
    <source>
        <strain evidence="6">M0105</strain>
    </source>
</reference>
<evidence type="ECO:0000313" key="6">
    <source>
        <dbReference type="EMBL" id="MBK0397705.1"/>
    </source>
</evidence>
<dbReference type="RefSeq" id="WP_200605727.1">
    <property type="nucleotide sequence ID" value="NZ_JAEHHL010000001.1"/>
</dbReference>
<dbReference type="GO" id="GO:0008168">
    <property type="term" value="F:methyltransferase activity"/>
    <property type="evidence" value="ECO:0007669"/>
    <property type="project" value="UniProtKB-KW"/>
</dbReference>
<dbReference type="AlphaFoldDB" id="A0A8J7M3N2"/>
<feature type="repeat" description="TPR" evidence="4">
    <location>
        <begin position="49"/>
        <end position="82"/>
    </location>
</feature>
<dbReference type="CDD" id="cd02440">
    <property type="entry name" value="AdoMet_MTases"/>
    <property type="match status" value="1"/>
</dbReference>
<keyword evidence="7" id="KW-1185">Reference proteome</keyword>
<dbReference type="InterPro" id="IPR019734">
    <property type="entry name" value="TPR_rpt"/>
</dbReference>
<protein>
    <submittedName>
        <fullName evidence="6">Methyltransferase domain-containing protein</fullName>
    </submittedName>
</protein>
<feature type="domain" description="Methyltransferase type 12" evidence="5">
    <location>
        <begin position="151"/>
        <end position="241"/>
    </location>
</feature>
<keyword evidence="4" id="KW-0802">TPR repeat</keyword>
<dbReference type="InterPro" id="IPR029063">
    <property type="entry name" value="SAM-dependent_MTases_sf"/>
</dbReference>
<accession>A0A8J7M3N2</accession>
<sequence length="331" mass="35805">MNDHLDLKSSGDPVADRRYAYAEMLRANGDVAAAADLFRQCAELVPTWAPAWAALGDMEAERGDVDAALSAWRRALAVDAEDRLGVELRLARSGLAPAPQLPPEGWVRALFDDYAPTFDRALIERLGYAIPAAVLALLDEVAPTRPLPRVLDLGCGTGLTGEALRHRAGWLEGVDLAPGMLSQARAKGVFDTLTESEAVRFLQNEAEPYDLIVAGDMAPYLGPLDALFDAAAKRLCEGGLFLLSVESGPDAAPSPGWRLRPSLRYAHSPEYLDAVASTVGLARRALRPLAMRRDGSRWVEGFVGLFERPSRSAQFAPLPPMALSRPRARGR</sequence>
<keyword evidence="3" id="KW-0949">S-adenosyl-L-methionine</keyword>
<evidence type="ECO:0000256" key="4">
    <source>
        <dbReference type="PROSITE-ProRule" id="PRU00339"/>
    </source>
</evidence>
<dbReference type="SMART" id="SM00028">
    <property type="entry name" value="TPR"/>
    <property type="match status" value="2"/>
</dbReference>
<evidence type="ECO:0000259" key="5">
    <source>
        <dbReference type="Pfam" id="PF08242"/>
    </source>
</evidence>
<dbReference type="PANTHER" id="PTHR43464">
    <property type="entry name" value="METHYLTRANSFERASE"/>
    <property type="match status" value="1"/>
</dbReference>
<evidence type="ECO:0000256" key="1">
    <source>
        <dbReference type="ARBA" id="ARBA00022603"/>
    </source>
</evidence>
<dbReference type="SUPFAM" id="SSF53335">
    <property type="entry name" value="S-adenosyl-L-methionine-dependent methyltransferases"/>
    <property type="match status" value="1"/>
</dbReference>
<keyword evidence="2" id="KW-0808">Transferase</keyword>
<dbReference type="Gene3D" id="1.25.40.10">
    <property type="entry name" value="Tetratricopeptide repeat domain"/>
    <property type="match status" value="1"/>
</dbReference>
<dbReference type="Pfam" id="PF13428">
    <property type="entry name" value="TPR_14"/>
    <property type="match status" value="1"/>
</dbReference>
<comment type="caution">
    <text evidence="6">The sequence shown here is derived from an EMBL/GenBank/DDBJ whole genome shotgun (WGS) entry which is preliminary data.</text>
</comment>
<dbReference type="SUPFAM" id="SSF48452">
    <property type="entry name" value="TPR-like"/>
    <property type="match status" value="1"/>
</dbReference>
<dbReference type="Proteomes" id="UP000655420">
    <property type="component" value="Unassembled WGS sequence"/>
</dbReference>
<evidence type="ECO:0000313" key="7">
    <source>
        <dbReference type="Proteomes" id="UP000655420"/>
    </source>
</evidence>
<dbReference type="PANTHER" id="PTHR43464:SF19">
    <property type="entry name" value="UBIQUINONE BIOSYNTHESIS O-METHYLTRANSFERASE, MITOCHONDRIAL"/>
    <property type="match status" value="1"/>
</dbReference>
<organism evidence="6 7">
    <name type="scientific">Thermohalobaculum xanthum</name>
    <dbReference type="NCBI Taxonomy" id="2753746"/>
    <lineage>
        <taxon>Bacteria</taxon>
        <taxon>Pseudomonadati</taxon>
        <taxon>Pseudomonadota</taxon>
        <taxon>Alphaproteobacteria</taxon>
        <taxon>Rhodobacterales</taxon>
        <taxon>Paracoccaceae</taxon>
        <taxon>Thermohalobaculum</taxon>
    </lineage>
</organism>
<proteinExistence type="predicted"/>
<dbReference type="EMBL" id="JAEHHL010000001">
    <property type="protein sequence ID" value="MBK0397705.1"/>
    <property type="molecule type" value="Genomic_DNA"/>
</dbReference>
<dbReference type="InterPro" id="IPR011990">
    <property type="entry name" value="TPR-like_helical_dom_sf"/>
</dbReference>
<evidence type="ECO:0000256" key="3">
    <source>
        <dbReference type="ARBA" id="ARBA00022691"/>
    </source>
</evidence>
<evidence type="ECO:0000256" key="2">
    <source>
        <dbReference type="ARBA" id="ARBA00022679"/>
    </source>
</evidence>
<dbReference type="GO" id="GO:0032259">
    <property type="term" value="P:methylation"/>
    <property type="evidence" value="ECO:0007669"/>
    <property type="project" value="UniProtKB-KW"/>
</dbReference>
<dbReference type="InterPro" id="IPR013217">
    <property type="entry name" value="Methyltransf_12"/>
</dbReference>